<gene>
    <name evidence="7" type="ORF">EYH45_02270</name>
</gene>
<feature type="transmembrane region" description="Helical" evidence="6">
    <location>
        <begin position="88"/>
        <end position="107"/>
    </location>
</feature>
<name>A0A833EA42_CALS0</name>
<evidence type="ECO:0000256" key="5">
    <source>
        <dbReference type="ARBA" id="ARBA00023136"/>
    </source>
</evidence>
<dbReference type="Pfam" id="PF02653">
    <property type="entry name" value="BPD_transp_2"/>
    <property type="match status" value="1"/>
</dbReference>
<dbReference type="CDD" id="cd06581">
    <property type="entry name" value="TM_PBP1_LivM_like"/>
    <property type="match status" value="1"/>
</dbReference>
<dbReference type="AlphaFoldDB" id="A0A833EA42"/>
<keyword evidence="4 6" id="KW-1133">Transmembrane helix</keyword>
<evidence type="ECO:0000313" key="8">
    <source>
        <dbReference type="Proteomes" id="UP000608579"/>
    </source>
</evidence>
<feature type="transmembrane region" description="Helical" evidence="6">
    <location>
        <begin position="35"/>
        <end position="55"/>
    </location>
</feature>
<keyword evidence="2" id="KW-1003">Cell membrane</keyword>
<evidence type="ECO:0000256" key="3">
    <source>
        <dbReference type="ARBA" id="ARBA00022692"/>
    </source>
</evidence>
<dbReference type="PANTHER" id="PTHR30482">
    <property type="entry name" value="HIGH-AFFINITY BRANCHED-CHAIN AMINO ACID TRANSPORT SYSTEM PERMEASE"/>
    <property type="match status" value="1"/>
</dbReference>
<proteinExistence type="predicted"/>
<comment type="subcellular location">
    <subcellularLocation>
        <location evidence="1">Cell membrane</location>
        <topology evidence="1">Multi-pass membrane protein</topology>
    </subcellularLocation>
</comment>
<dbReference type="InterPro" id="IPR043428">
    <property type="entry name" value="LivM-like"/>
</dbReference>
<dbReference type="GO" id="GO:0015658">
    <property type="term" value="F:branched-chain amino acid transmembrane transporter activity"/>
    <property type="evidence" value="ECO:0007669"/>
    <property type="project" value="InterPro"/>
</dbReference>
<comment type="caution">
    <text evidence="7">The sequence shown here is derived from an EMBL/GenBank/DDBJ whole genome shotgun (WGS) entry which is preliminary data.</text>
</comment>
<dbReference type="Proteomes" id="UP000608579">
    <property type="component" value="Unassembled WGS sequence"/>
</dbReference>
<evidence type="ECO:0000313" key="7">
    <source>
        <dbReference type="EMBL" id="HIQ29370.1"/>
    </source>
</evidence>
<feature type="transmembrane region" description="Helical" evidence="6">
    <location>
        <begin position="62"/>
        <end position="82"/>
    </location>
</feature>
<sequence length="162" mass="17307">MAGALTGMKKYFIRALLMAVAFGAFAALVKQPFLIEVVTFVFIFSIYSLSWSLMANSGQISLGHAVFFGSGAYASTLMARNLGLPPPVAILVGPLVAALIGLGIGRLCIGLREWFLGMVTFGFSIIAQLIVVEHLGWLTKGWDGIPVPRLLPEEIPLEAAPT</sequence>
<organism evidence="7 8">
    <name type="scientific">Caldiarchaeum subterraneum</name>
    <dbReference type="NCBI Taxonomy" id="311458"/>
    <lineage>
        <taxon>Archaea</taxon>
        <taxon>Nitrososphaerota</taxon>
        <taxon>Candidatus Caldarchaeales</taxon>
        <taxon>Candidatus Caldarchaeaceae</taxon>
        <taxon>Candidatus Caldarchaeum</taxon>
    </lineage>
</organism>
<dbReference type="GO" id="GO:0005886">
    <property type="term" value="C:plasma membrane"/>
    <property type="evidence" value="ECO:0007669"/>
    <property type="project" value="UniProtKB-SubCell"/>
</dbReference>
<accession>A0A833EA42</accession>
<feature type="transmembrane region" description="Helical" evidence="6">
    <location>
        <begin position="114"/>
        <end position="132"/>
    </location>
</feature>
<evidence type="ECO:0000256" key="6">
    <source>
        <dbReference type="SAM" id="Phobius"/>
    </source>
</evidence>
<feature type="non-terminal residue" evidence="7">
    <location>
        <position position="162"/>
    </location>
</feature>
<protein>
    <submittedName>
        <fullName evidence="7">Branched-chain amino acid ABC transporter permease</fullName>
    </submittedName>
</protein>
<dbReference type="PANTHER" id="PTHR30482:SF10">
    <property type="entry name" value="HIGH-AFFINITY BRANCHED-CHAIN AMINO ACID TRANSPORT PROTEIN BRAE"/>
    <property type="match status" value="1"/>
</dbReference>
<keyword evidence="3 6" id="KW-0812">Transmembrane</keyword>
<dbReference type="InterPro" id="IPR001851">
    <property type="entry name" value="ABC_transp_permease"/>
</dbReference>
<evidence type="ECO:0000256" key="2">
    <source>
        <dbReference type="ARBA" id="ARBA00022475"/>
    </source>
</evidence>
<reference evidence="7" key="1">
    <citation type="journal article" date="2020" name="ISME J.">
        <title>Gammaproteobacteria mediating utilization of methyl-, sulfur- and petroleum organic compounds in deep ocean hydrothermal plumes.</title>
        <authorList>
            <person name="Zhou Z."/>
            <person name="Liu Y."/>
            <person name="Pan J."/>
            <person name="Cron B.R."/>
            <person name="Toner B.M."/>
            <person name="Anantharaman K."/>
            <person name="Breier J.A."/>
            <person name="Dick G.J."/>
            <person name="Li M."/>
        </authorList>
    </citation>
    <scope>NUCLEOTIDE SEQUENCE</scope>
    <source>
        <strain evidence="7">SZUA-1515</strain>
    </source>
</reference>
<dbReference type="EMBL" id="DQVM01000040">
    <property type="protein sequence ID" value="HIQ29370.1"/>
    <property type="molecule type" value="Genomic_DNA"/>
</dbReference>
<evidence type="ECO:0000256" key="1">
    <source>
        <dbReference type="ARBA" id="ARBA00004651"/>
    </source>
</evidence>
<feature type="transmembrane region" description="Helical" evidence="6">
    <location>
        <begin position="12"/>
        <end position="29"/>
    </location>
</feature>
<evidence type="ECO:0000256" key="4">
    <source>
        <dbReference type="ARBA" id="ARBA00022989"/>
    </source>
</evidence>
<keyword evidence="5 6" id="KW-0472">Membrane</keyword>